<dbReference type="PANTHER" id="PTHR11817">
    <property type="entry name" value="PYRUVATE KINASE"/>
    <property type="match status" value="1"/>
</dbReference>
<keyword evidence="14" id="KW-0670">Pyruvate</keyword>
<dbReference type="PRINTS" id="PR01050">
    <property type="entry name" value="PYRUVTKNASE"/>
</dbReference>
<evidence type="ECO:0000256" key="5">
    <source>
        <dbReference type="ARBA" id="ARBA00011881"/>
    </source>
</evidence>
<keyword evidence="19" id="KW-1185">Reference proteome</keyword>
<comment type="similarity">
    <text evidence="4 16">Belongs to the pyruvate kinase family.</text>
</comment>
<dbReference type="InterPro" id="IPR001697">
    <property type="entry name" value="Pyr_Knase"/>
</dbReference>
<evidence type="ECO:0000313" key="20">
    <source>
        <dbReference type="RefSeq" id="XP_026737555.1"/>
    </source>
</evidence>
<evidence type="ECO:0000259" key="18">
    <source>
        <dbReference type="Pfam" id="PF02887"/>
    </source>
</evidence>
<keyword evidence="7 16" id="KW-0808">Transferase</keyword>
<evidence type="ECO:0000256" key="3">
    <source>
        <dbReference type="ARBA" id="ARBA00004997"/>
    </source>
</evidence>
<dbReference type="GO" id="GO:0005524">
    <property type="term" value="F:ATP binding"/>
    <property type="evidence" value="ECO:0007669"/>
    <property type="project" value="UniProtKB-KW"/>
</dbReference>
<comment type="catalytic activity">
    <reaction evidence="15">
        <text>pyruvate + ATP = phosphoenolpyruvate + ADP + H(+)</text>
        <dbReference type="Rhea" id="RHEA:18157"/>
        <dbReference type="ChEBI" id="CHEBI:15361"/>
        <dbReference type="ChEBI" id="CHEBI:15378"/>
        <dbReference type="ChEBI" id="CHEBI:30616"/>
        <dbReference type="ChEBI" id="CHEBI:58702"/>
        <dbReference type="ChEBI" id="CHEBI:456216"/>
        <dbReference type="EC" id="2.7.1.40"/>
    </reaction>
    <physiologicalReaction direction="right-to-left" evidence="15">
        <dbReference type="Rhea" id="RHEA:18159"/>
    </physiologicalReaction>
</comment>
<evidence type="ECO:0000256" key="6">
    <source>
        <dbReference type="ARBA" id="ARBA00012142"/>
    </source>
</evidence>
<evidence type="ECO:0000256" key="16">
    <source>
        <dbReference type="RuleBase" id="RU000504"/>
    </source>
</evidence>
<gene>
    <name evidence="20" type="primary">LOC113500853</name>
</gene>
<dbReference type="RefSeq" id="XP_026737555.1">
    <property type="nucleotide sequence ID" value="XM_026881754.1"/>
</dbReference>
<dbReference type="Pfam" id="PF02887">
    <property type="entry name" value="PK_C"/>
    <property type="match status" value="1"/>
</dbReference>
<keyword evidence="12 16" id="KW-0460">Magnesium</keyword>
<dbReference type="InterPro" id="IPR015806">
    <property type="entry name" value="Pyrv_Knase_insert_dom_sf"/>
</dbReference>
<evidence type="ECO:0000256" key="14">
    <source>
        <dbReference type="ARBA" id="ARBA00023317"/>
    </source>
</evidence>
<dbReference type="GO" id="GO:0000287">
    <property type="term" value="F:magnesium ion binding"/>
    <property type="evidence" value="ECO:0007669"/>
    <property type="project" value="InterPro"/>
</dbReference>
<reference evidence="20" key="1">
    <citation type="submission" date="2025-08" db="UniProtKB">
        <authorList>
            <consortium name="RefSeq"/>
        </authorList>
    </citation>
    <scope>IDENTIFICATION</scope>
</reference>
<dbReference type="OrthoDB" id="108365at2759"/>
<dbReference type="InterPro" id="IPR011037">
    <property type="entry name" value="Pyrv_Knase-like_insert_dom_sf"/>
</dbReference>
<evidence type="ECO:0000256" key="15">
    <source>
        <dbReference type="ARBA" id="ARBA00048967"/>
    </source>
</evidence>
<evidence type="ECO:0000256" key="10">
    <source>
        <dbReference type="ARBA" id="ARBA00022777"/>
    </source>
</evidence>
<dbReference type="Gene3D" id="2.40.33.10">
    <property type="entry name" value="PK beta-barrel domain-like"/>
    <property type="match status" value="1"/>
</dbReference>
<dbReference type="GeneID" id="113500853"/>
<dbReference type="Pfam" id="PF00224">
    <property type="entry name" value="PK"/>
    <property type="match status" value="1"/>
</dbReference>
<dbReference type="AlphaFoldDB" id="A0A7E5WA87"/>
<evidence type="ECO:0000256" key="9">
    <source>
        <dbReference type="ARBA" id="ARBA00022741"/>
    </source>
</evidence>
<comment type="subunit">
    <text evidence="5">Homotetramer.</text>
</comment>
<keyword evidence="11" id="KW-0067">ATP-binding</keyword>
<comment type="cofactor">
    <cofactor evidence="2">
        <name>K(+)</name>
        <dbReference type="ChEBI" id="CHEBI:29103"/>
    </cofactor>
</comment>
<dbReference type="NCBIfam" id="TIGR01064">
    <property type="entry name" value="pyruv_kin"/>
    <property type="match status" value="1"/>
</dbReference>
<dbReference type="Gene3D" id="3.20.20.60">
    <property type="entry name" value="Phosphoenolpyruvate-binding domains"/>
    <property type="match status" value="1"/>
</dbReference>
<dbReference type="Gene3D" id="3.40.1380.20">
    <property type="entry name" value="Pyruvate kinase, C-terminal domain"/>
    <property type="match status" value="1"/>
</dbReference>
<organism evidence="19 20">
    <name type="scientific">Trichoplusia ni</name>
    <name type="common">Cabbage looper</name>
    <dbReference type="NCBI Taxonomy" id="7111"/>
    <lineage>
        <taxon>Eukaryota</taxon>
        <taxon>Metazoa</taxon>
        <taxon>Ecdysozoa</taxon>
        <taxon>Arthropoda</taxon>
        <taxon>Hexapoda</taxon>
        <taxon>Insecta</taxon>
        <taxon>Pterygota</taxon>
        <taxon>Neoptera</taxon>
        <taxon>Endopterygota</taxon>
        <taxon>Lepidoptera</taxon>
        <taxon>Glossata</taxon>
        <taxon>Ditrysia</taxon>
        <taxon>Noctuoidea</taxon>
        <taxon>Noctuidae</taxon>
        <taxon>Plusiinae</taxon>
        <taxon>Trichoplusia</taxon>
    </lineage>
</organism>
<protein>
    <recommendedName>
        <fullName evidence="6 16">Pyruvate kinase</fullName>
        <ecNumber evidence="6 16">2.7.1.40</ecNumber>
    </recommendedName>
</protein>
<dbReference type="FunFam" id="3.40.1380.20:FF:000001">
    <property type="entry name" value="Pyruvate kinase"/>
    <property type="match status" value="1"/>
</dbReference>
<dbReference type="GO" id="GO:0030955">
    <property type="term" value="F:potassium ion binding"/>
    <property type="evidence" value="ECO:0007669"/>
    <property type="project" value="InterPro"/>
</dbReference>
<accession>A0A7E5WA87</accession>
<dbReference type="InterPro" id="IPR015793">
    <property type="entry name" value="Pyrv_Knase_brl"/>
</dbReference>
<sequence>MTWPTDFDKRLGEYDAMELPGQQLQAAHAYTPLDHILNLDIKAPPACQRLTGIVASMGKSTYDLEVMEKMMGAGMNIALLNMNFGPREEHIEAIKMLRQAAKNFSIRTGKNYPLSIAIKLSGRKIRTGRIADSYGESVELKAGEVVRLTTDETYKERCSTYTVYVDFMYFAEQMNKGDYVLLDNETIMLKVEIISSSTLTCKIERGGFLGSFKDVFVPNVILNMPNFTEKDKNDIEMAIANQVDIVIASFVSSPAQIAELKTLLGDRGKKIAIMANIQTIEGFRNFDAILQVVNSVMITRQELGSDITPKKLVIAQKNLIARANKANVPVSISAHLLSSMRQRKIPLRAELLDIANCILDGADNMVLSAETAVGQYPIDTVAVMSSACKEAETCVWSKQVFYNFVDKTPLPCDQCAGAAMAGVMAAQRSIAAAIIVVTTSGKSAQTVAKYRPRCPIMAVTRYAIIARQLHMWRGILPVIYEDPPDPEWATDLEKRVNFCVKFGIEKGFIRVGDPIVIVSGWRQGSGFTNTMRVVYATADTTTNL</sequence>
<dbReference type="SUPFAM" id="SSF50800">
    <property type="entry name" value="PK beta-barrel domain-like"/>
    <property type="match status" value="1"/>
</dbReference>
<dbReference type="SUPFAM" id="SSF51621">
    <property type="entry name" value="Phosphoenolpyruvate/pyruvate domain"/>
    <property type="match status" value="1"/>
</dbReference>
<evidence type="ECO:0000256" key="1">
    <source>
        <dbReference type="ARBA" id="ARBA00001946"/>
    </source>
</evidence>
<keyword evidence="8" id="KW-0479">Metal-binding</keyword>
<dbReference type="GO" id="GO:0004743">
    <property type="term" value="F:pyruvate kinase activity"/>
    <property type="evidence" value="ECO:0007669"/>
    <property type="project" value="UniProtKB-EC"/>
</dbReference>
<evidence type="ECO:0000256" key="4">
    <source>
        <dbReference type="ARBA" id="ARBA00008663"/>
    </source>
</evidence>
<evidence type="ECO:0000259" key="17">
    <source>
        <dbReference type="Pfam" id="PF00224"/>
    </source>
</evidence>
<dbReference type="KEGG" id="tnl:113500853"/>
<keyword evidence="9" id="KW-0547">Nucleotide-binding</keyword>
<keyword evidence="10 16" id="KW-0418">Kinase</keyword>
<dbReference type="InterPro" id="IPR015813">
    <property type="entry name" value="Pyrv/PenolPyrv_kinase-like_dom"/>
</dbReference>
<dbReference type="Proteomes" id="UP000322000">
    <property type="component" value="Chromosome 14"/>
</dbReference>
<comment type="pathway">
    <text evidence="3 16">Carbohydrate degradation; glycolysis; pyruvate from D-glyceraldehyde 3-phosphate: step 5/5.</text>
</comment>
<dbReference type="GO" id="GO:0016301">
    <property type="term" value="F:kinase activity"/>
    <property type="evidence" value="ECO:0007669"/>
    <property type="project" value="UniProtKB-KW"/>
</dbReference>
<feature type="domain" description="Pyruvate kinase barrel" evidence="17">
    <location>
        <begin position="49"/>
        <end position="381"/>
    </location>
</feature>
<evidence type="ECO:0000256" key="11">
    <source>
        <dbReference type="ARBA" id="ARBA00022840"/>
    </source>
</evidence>
<dbReference type="FunFam" id="2.40.33.10:FF:000001">
    <property type="entry name" value="Pyruvate kinase"/>
    <property type="match status" value="1"/>
</dbReference>
<evidence type="ECO:0000256" key="2">
    <source>
        <dbReference type="ARBA" id="ARBA00001958"/>
    </source>
</evidence>
<dbReference type="EC" id="2.7.1.40" evidence="6 16"/>
<dbReference type="InterPro" id="IPR015795">
    <property type="entry name" value="Pyrv_Knase_C"/>
</dbReference>
<dbReference type="UniPathway" id="UPA00109">
    <property type="reaction ID" value="UER00188"/>
</dbReference>
<keyword evidence="13 16" id="KW-0324">Glycolysis</keyword>
<evidence type="ECO:0000256" key="7">
    <source>
        <dbReference type="ARBA" id="ARBA00022679"/>
    </source>
</evidence>
<evidence type="ECO:0000256" key="13">
    <source>
        <dbReference type="ARBA" id="ARBA00023152"/>
    </source>
</evidence>
<proteinExistence type="inferred from homology"/>
<dbReference type="InParanoid" id="A0A7E5WA87"/>
<dbReference type="InterPro" id="IPR040442">
    <property type="entry name" value="Pyrv_kinase-like_dom_sf"/>
</dbReference>
<name>A0A7E5WA87_TRINI</name>
<evidence type="ECO:0000256" key="8">
    <source>
        <dbReference type="ARBA" id="ARBA00022723"/>
    </source>
</evidence>
<comment type="cofactor">
    <cofactor evidence="1">
        <name>Mg(2+)</name>
        <dbReference type="ChEBI" id="CHEBI:18420"/>
    </cofactor>
</comment>
<evidence type="ECO:0000313" key="19">
    <source>
        <dbReference type="Proteomes" id="UP000322000"/>
    </source>
</evidence>
<dbReference type="InterPro" id="IPR036918">
    <property type="entry name" value="Pyrv_Knase_C_sf"/>
</dbReference>
<dbReference type="SUPFAM" id="SSF52935">
    <property type="entry name" value="PK C-terminal domain-like"/>
    <property type="match status" value="1"/>
</dbReference>
<feature type="domain" description="Pyruvate kinase C-terminal" evidence="18">
    <location>
        <begin position="419"/>
        <end position="534"/>
    </location>
</feature>
<evidence type="ECO:0000256" key="12">
    <source>
        <dbReference type="ARBA" id="ARBA00022842"/>
    </source>
</evidence>